<evidence type="ECO:0000313" key="2">
    <source>
        <dbReference type="Proteomes" id="UP000515703"/>
    </source>
</evidence>
<evidence type="ECO:0008006" key="3">
    <source>
        <dbReference type="Google" id="ProtNLM"/>
    </source>
</evidence>
<dbReference type="KEGG" id="acht:bsdcttw_46150"/>
<protein>
    <recommendedName>
        <fullName evidence="3">AraC family transcriptional regulator</fullName>
    </recommendedName>
</protein>
<dbReference type="EMBL" id="AP023368">
    <property type="protein sequence ID" value="BCK01575.1"/>
    <property type="molecule type" value="Genomic_DNA"/>
</dbReference>
<keyword evidence="2" id="KW-1185">Reference proteome</keyword>
<reference evidence="1 2" key="1">
    <citation type="submission" date="2020-08" db="EMBL/GenBank/DDBJ databases">
        <title>Draft genome sequencing of an Anaerocolumna strain isolated from anoxic soil subjected to BSD treatment.</title>
        <authorList>
            <person name="Uek A."/>
            <person name="Tonouchi A."/>
        </authorList>
    </citation>
    <scope>NUCLEOTIDE SEQUENCE [LARGE SCALE GENOMIC DNA]</scope>
    <source>
        <strain evidence="1 2">CTTW</strain>
    </source>
</reference>
<dbReference type="AlphaFoldDB" id="A0A7M3SAF7"/>
<gene>
    <name evidence="1" type="ORF">bsdcttw_46150</name>
</gene>
<reference evidence="1 2" key="2">
    <citation type="submission" date="2020-08" db="EMBL/GenBank/DDBJ databases">
        <authorList>
            <person name="Ueki A."/>
            <person name="Tonouchi A."/>
        </authorList>
    </citation>
    <scope>NUCLEOTIDE SEQUENCE [LARGE SCALE GENOMIC DNA]</scope>
    <source>
        <strain evidence="1 2">CTTW</strain>
    </source>
</reference>
<organism evidence="1 2">
    <name type="scientific">Anaerocolumna chitinilytica</name>
    <dbReference type="NCBI Taxonomy" id="1727145"/>
    <lineage>
        <taxon>Bacteria</taxon>
        <taxon>Bacillati</taxon>
        <taxon>Bacillota</taxon>
        <taxon>Clostridia</taxon>
        <taxon>Lachnospirales</taxon>
        <taxon>Lachnospiraceae</taxon>
        <taxon>Anaerocolumna</taxon>
    </lineage>
</organism>
<name>A0A7M3SAF7_9FIRM</name>
<sequence length="155" mass="17790">MFRPRINDLPPCKAVASGWKEEFGGVLDFMEAWISCDEVGSPFISPDFLCFNEPMSFLWLKLLPNEKVDTKGFEMFDFLGGLYVSAIAIDDNIDDLLKTIDNLINWINGQNSFELDFRPGRYRMTRRFTSDESSEVIEKALGYGQLEVFIPIKII</sequence>
<dbReference type="RefSeq" id="WP_185257123.1">
    <property type="nucleotide sequence ID" value="NZ_AP023368.1"/>
</dbReference>
<accession>A0A7M3SAF7</accession>
<evidence type="ECO:0000313" key="1">
    <source>
        <dbReference type="EMBL" id="BCK01575.1"/>
    </source>
</evidence>
<dbReference type="Proteomes" id="UP000515703">
    <property type="component" value="Chromosome"/>
</dbReference>
<proteinExistence type="predicted"/>